<name>A0A7Y9Z9I1_9MICO</name>
<dbReference type="PANTHER" id="PTHR14969">
    <property type="entry name" value="SPHINGOSINE-1-PHOSPHATE PHOSPHOHYDROLASE"/>
    <property type="match status" value="1"/>
</dbReference>
<dbReference type="GO" id="GO:0005886">
    <property type="term" value="C:plasma membrane"/>
    <property type="evidence" value="ECO:0007669"/>
    <property type="project" value="UniProtKB-SubCell"/>
</dbReference>
<evidence type="ECO:0000256" key="6">
    <source>
        <dbReference type="ARBA" id="ARBA00023136"/>
    </source>
</evidence>
<feature type="transmembrane region" description="Helical" evidence="7">
    <location>
        <begin position="174"/>
        <end position="192"/>
    </location>
</feature>
<dbReference type="InterPro" id="IPR000326">
    <property type="entry name" value="PAP2/HPO"/>
</dbReference>
<dbReference type="SUPFAM" id="SSF48317">
    <property type="entry name" value="Acid phosphatase/Vanadium-dependent haloperoxidase"/>
    <property type="match status" value="1"/>
</dbReference>
<keyword evidence="2" id="KW-1003">Cell membrane</keyword>
<dbReference type="Proteomes" id="UP000547973">
    <property type="component" value="Unassembled WGS sequence"/>
</dbReference>
<dbReference type="EMBL" id="JACBZO010000001">
    <property type="protein sequence ID" value="NYI41287.1"/>
    <property type="molecule type" value="Genomic_DNA"/>
</dbReference>
<sequence length="251" mass="27040">MTVHTLKSMGVQAPRRARVVALLAMVALSAVATGWLLDGVREGGDLSLWDGPTLSWLVAHRDSVATMTMTTVTTIAGEVVLTAIAALTVLLLAVRRHRVEAFLLAVALGSAETISLVLKHLVGRVRPPAGDVVGPVEHTLSFPSGHTIGMATFTLALAYLWWRARPGRKRAWAGWGVAVVLTSLVATSRLYLGDHWLTDVVASIVLSWGVMAVVVLLDIWIQQRTGQKRWLDGGVKVSVARLRRKAVPLAD</sequence>
<dbReference type="OrthoDB" id="5289372at2"/>
<reference evidence="9 10" key="1">
    <citation type="submission" date="2020-07" db="EMBL/GenBank/DDBJ databases">
        <title>Sequencing the genomes of 1000 actinobacteria strains.</title>
        <authorList>
            <person name="Klenk H.-P."/>
        </authorList>
    </citation>
    <scope>NUCLEOTIDE SEQUENCE [LARGE SCALE GENOMIC DNA]</scope>
    <source>
        <strain evidence="9 10">DSM 19970</strain>
    </source>
</reference>
<dbReference type="PANTHER" id="PTHR14969:SF62">
    <property type="entry name" value="DECAPRENYLPHOSPHORYL-5-PHOSPHORIBOSE PHOSPHATASE RV3807C-RELATED"/>
    <property type="match status" value="1"/>
</dbReference>
<feature type="transmembrane region" description="Helical" evidence="7">
    <location>
        <begin position="75"/>
        <end position="94"/>
    </location>
</feature>
<keyword evidence="10" id="KW-1185">Reference proteome</keyword>
<organism evidence="9 10">
    <name type="scientific">Demequina lutea</name>
    <dbReference type="NCBI Taxonomy" id="431489"/>
    <lineage>
        <taxon>Bacteria</taxon>
        <taxon>Bacillati</taxon>
        <taxon>Actinomycetota</taxon>
        <taxon>Actinomycetes</taxon>
        <taxon>Micrococcales</taxon>
        <taxon>Demequinaceae</taxon>
        <taxon>Demequina</taxon>
    </lineage>
</organism>
<dbReference type="GO" id="GO:0050380">
    <property type="term" value="F:undecaprenyl-diphosphatase activity"/>
    <property type="evidence" value="ECO:0007669"/>
    <property type="project" value="UniProtKB-EC"/>
</dbReference>
<gene>
    <name evidence="9" type="ORF">BKA03_001406</name>
</gene>
<dbReference type="CDD" id="cd03392">
    <property type="entry name" value="PAP2_like_2"/>
    <property type="match status" value="1"/>
</dbReference>
<evidence type="ECO:0000256" key="2">
    <source>
        <dbReference type="ARBA" id="ARBA00022475"/>
    </source>
</evidence>
<feature type="transmembrane region" description="Helical" evidence="7">
    <location>
        <begin position="204"/>
        <end position="221"/>
    </location>
</feature>
<keyword evidence="3 7" id="KW-0812">Transmembrane</keyword>
<dbReference type="EC" id="3.6.1.27" evidence="9"/>
<feature type="transmembrane region" description="Helical" evidence="7">
    <location>
        <begin position="101"/>
        <end position="122"/>
    </location>
</feature>
<dbReference type="InterPro" id="IPR036938">
    <property type="entry name" value="PAP2/HPO_sf"/>
</dbReference>
<keyword evidence="5 7" id="KW-1133">Transmembrane helix</keyword>
<evidence type="ECO:0000259" key="8">
    <source>
        <dbReference type="SMART" id="SM00014"/>
    </source>
</evidence>
<evidence type="ECO:0000256" key="4">
    <source>
        <dbReference type="ARBA" id="ARBA00022801"/>
    </source>
</evidence>
<keyword evidence="4 9" id="KW-0378">Hydrolase</keyword>
<evidence type="ECO:0000313" key="9">
    <source>
        <dbReference type="EMBL" id="NYI41287.1"/>
    </source>
</evidence>
<evidence type="ECO:0000313" key="10">
    <source>
        <dbReference type="Proteomes" id="UP000547973"/>
    </source>
</evidence>
<comment type="subcellular location">
    <subcellularLocation>
        <location evidence="1">Cell membrane</location>
        <topology evidence="1">Multi-pass membrane protein</topology>
    </subcellularLocation>
</comment>
<dbReference type="RefSeq" id="WP_062075084.1">
    <property type="nucleotide sequence ID" value="NZ_BBRC01000005.1"/>
</dbReference>
<dbReference type="SMART" id="SM00014">
    <property type="entry name" value="acidPPc"/>
    <property type="match status" value="1"/>
</dbReference>
<protein>
    <submittedName>
        <fullName evidence="9">Undecaprenyl-diphosphatase</fullName>
        <ecNumber evidence="9">3.6.1.27</ecNumber>
    </submittedName>
</protein>
<proteinExistence type="predicted"/>
<feature type="transmembrane region" description="Helical" evidence="7">
    <location>
        <begin position="142"/>
        <end position="162"/>
    </location>
</feature>
<dbReference type="Gene3D" id="1.20.144.10">
    <property type="entry name" value="Phosphatidic acid phosphatase type 2/haloperoxidase"/>
    <property type="match status" value="1"/>
</dbReference>
<dbReference type="Pfam" id="PF01569">
    <property type="entry name" value="PAP2"/>
    <property type="match status" value="1"/>
</dbReference>
<evidence type="ECO:0000256" key="3">
    <source>
        <dbReference type="ARBA" id="ARBA00022692"/>
    </source>
</evidence>
<accession>A0A7Y9Z9I1</accession>
<comment type="caution">
    <text evidence="9">The sequence shown here is derived from an EMBL/GenBank/DDBJ whole genome shotgun (WGS) entry which is preliminary data.</text>
</comment>
<dbReference type="AlphaFoldDB" id="A0A7Y9Z9I1"/>
<keyword evidence="6 7" id="KW-0472">Membrane</keyword>
<evidence type="ECO:0000256" key="5">
    <source>
        <dbReference type="ARBA" id="ARBA00022989"/>
    </source>
</evidence>
<evidence type="ECO:0000256" key="1">
    <source>
        <dbReference type="ARBA" id="ARBA00004651"/>
    </source>
</evidence>
<feature type="domain" description="Phosphatidic acid phosphatase type 2/haloperoxidase" evidence="8">
    <location>
        <begin position="102"/>
        <end position="215"/>
    </location>
</feature>
<feature type="transmembrane region" description="Helical" evidence="7">
    <location>
        <begin position="20"/>
        <end position="37"/>
    </location>
</feature>
<evidence type="ECO:0000256" key="7">
    <source>
        <dbReference type="SAM" id="Phobius"/>
    </source>
</evidence>